<dbReference type="KEGG" id="cpi:Cpin_4148"/>
<evidence type="ECO:0000313" key="2">
    <source>
        <dbReference type="EMBL" id="ACU61607.1"/>
    </source>
</evidence>
<evidence type="ECO:0008006" key="4">
    <source>
        <dbReference type="Google" id="ProtNLM"/>
    </source>
</evidence>
<reference evidence="3" key="1">
    <citation type="submission" date="2009-08" db="EMBL/GenBank/DDBJ databases">
        <title>The complete genome of Chitinophaga pinensis DSM 2588.</title>
        <authorList>
            <consortium name="US DOE Joint Genome Institute (JGI-PGF)"/>
            <person name="Lucas S."/>
            <person name="Copeland A."/>
            <person name="Lapidus A."/>
            <person name="Glavina del Rio T."/>
            <person name="Dalin E."/>
            <person name="Tice H."/>
            <person name="Bruce D."/>
            <person name="Goodwin L."/>
            <person name="Pitluck S."/>
            <person name="Kyrpides N."/>
            <person name="Mavromatis K."/>
            <person name="Ivanova N."/>
            <person name="Mikhailova N."/>
            <person name="Sims D."/>
            <person name="Meinche L."/>
            <person name="Brettin T."/>
            <person name="Detter J.C."/>
            <person name="Han C."/>
            <person name="Larimer F."/>
            <person name="Land M."/>
            <person name="Hauser L."/>
            <person name="Markowitz V."/>
            <person name="Cheng J.-F."/>
            <person name="Hugenholtz P."/>
            <person name="Woyke T."/>
            <person name="Wu D."/>
            <person name="Spring S."/>
            <person name="Klenk H.-P."/>
            <person name="Eisen J.A."/>
        </authorList>
    </citation>
    <scope>NUCLEOTIDE SEQUENCE [LARGE SCALE GENOMIC DNA]</scope>
    <source>
        <strain evidence="3">ATCC 43595 / DSM 2588 / LMG 13176 / NBRC 15968 / NCIMB 11800 / UQM 2034</strain>
    </source>
</reference>
<feature type="transmembrane region" description="Helical" evidence="1">
    <location>
        <begin position="35"/>
        <end position="56"/>
    </location>
</feature>
<reference evidence="2 3" key="2">
    <citation type="journal article" date="2010" name="Stand. Genomic Sci.">
        <title>Complete genome sequence of Chitinophaga pinensis type strain (UQM 2034).</title>
        <authorList>
            <person name="Glavina Del Rio T."/>
            <person name="Abt B."/>
            <person name="Spring S."/>
            <person name="Lapidus A."/>
            <person name="Nolan M."/>
            <person name="Tice H."/>
            <person name="Copeland A."/>
            <person name="Cheng J.F."/>
            <person name="Chen F."/>
            <person name="Bruce D."/>
            <person name="Goodwin L."/>
            <person name="Pitluck S."/>
            <person name="Ivanova N."/>
            <person name="Mavromatis K."/>
            <person name="Mikhailova N."/>
            <person name="Pati A."/>
            <person name="Chen A."/>
            <person name="Palaniappan K."/>
            <person name="Land M."/>
            <person name="Hauser L."/>
            <person name="Chang Y.J."/>
            <person name="Jeffries C.D."/>
            <person name="Chain P."/>
            <person name="Saunders E."/>
            <person name="Detter J.C."/>
            <person name="Brettin T."/>
            <person name="Rohde M."/>
            <person name="Goker M."/>
            <person name="Bristow J."/>
            <person name="Eisen J.A."/>
            <person name="Markowitz V."/>
            <person name="Hugenholtz P."/>
            <person name="Kyrpides N.C."/>
            <person name="Klenk H.P."/>
            <person name="Lucas S."/>
        </authorList>
    </citation>
    <scope>NUCLEOTIDE SEQUENCE [LARGE SCALE GENOMIC DNA]</scope>
    <source>
        <strain evidence="3">ATCC 43595 / DSM 2588 / LMG 13176 / NBRC 15968 / NCIMB 11800 / UQM 2034</strain>
    </source>
</reference>
<evidence type="ECO:0000313" key="3">
    <source>
        <dbReference type="Proteomes" id="UP000002215"/>
    </source>
</evidence>
<dbReference type="RefSeq" id="WP_012791779.1">
    <property type="nucleotide sequence ID" value="NC_013132.1"/>
</dbReference>
<keyword evidence="1" id="KW-1133">Transmembrane helix</keyword>
<feature type="transmembrane region" description="Helical" evidence="1">
    <location>
        <begin position="63"/>
        <end position="83"/>
    </location>
</feature>
<organism evidence="2 3">
    <name type="scientific">Chitinophaga pinensis (strain ATCC 43595 / DSM 2588 / LMG 13176 / NBRC 15968 / NCIMB 11800 / UQM 2034)</name>
    <dbReference type="NCBI Taxonomy" id="485918"/>
    <lineage>
        <taxon>Bacteria</taxon>
        <taxon>Pseudomonadati</taxon>
        <taxon>Bacteroidota</taxon>
        <taxon>Chitinophagia</taxon>
        <taxon>Chitinophagales</taxon>
        <taxon>Chitinophagaceae</taxon>
        <taxon>Chitinophaga</taxon>
    </lineage>
</organism>
<dbReference type="InterPro" id="IPR021257">
    <property type="entry name" value="DUF2809"/>
</dbReference>
<name>A0A979G6P3_CHIPD</name>
<keyword evidence="1" id="KW-0812">Transmembrane</keyword>
<dbReference type="Pfam" id="PF10990">
    <property type="entry name" value="DUF2809"/>
    <property type="match status" value="1"/>
</dbReference>
<accession>A0A979G6P3</accession>
<evidence type="ECO:0000256" key="1">
    <source>
        <dbReference type="SAM" id="Phobius"/>
    </source>
</evidence>
<sequence>MSPIKTRKVLLYFILFLLTIPLGLATRRYPGYFPSIISVYGGDILYATCLFFLLRFLFPVTELLKIGIISYLACIAIELQQLYKAPWIVELRRTFPFGLILGYDFALSDCVCYFIGCLLGLGIGWLLEHRSFAH</sequence>
<proteinExistence type="predicted"/>
<gene>
    <name evidence="2" type="ordered locus">Cpin_4148</name>
</gene>
<keyword evidence="1" id="KW-0472">Membrane</keyword>
<dbReference type="OrthoDB" id="5360192at2"/>
<dbReference type="Proteomes" id="UP000002215">
    <property type="component" value="Chromosome"/>
</dbReference>
<dbReference type="AlphaFoldDB" id="A0A979G6P3"/>
<dbReference type="EMBL" id="CP001699">
    <property type="protein sequence ID" value="ACU61607.1"/>
    <property type="molecule type" value="Genomic_DNA"/>
</dbReference>
<protein>
    <recommendedName>
        <fullName evidence="4">DUF2809 domain-containing protein</fullName>
    </recommendedName>
</protein>
<feature type="transmembrane region" description="Helical" evidence="1">
    <location>
        <begin position="103"/>
        <end position="127"/>
    </location>
</feature>